<dbReference type="CDD" id="cd04301">
    <property type="entry name" value="NAT_SF"/>
    <property type="match status" value="1"/>
</dbReference>
<dbReference type="HOGENOM" id="CLU_060131_6_2_1"/>
<protein>
    <submittedName>
        <fullName evidence="2">Uncharacterized protein</fullName>
    </submittedName>
</protein>
<reference evidence="2 3" key="1">
    <citation type="submission" date="2013-03" db="EMBL/GenBank/DDBJ databases">
        <title>The Genome Sequence of Cladophialophora psammophila CBS 110553.</title>
        <authorList>
            <consortium name="The Broad Institute Genomics Platform"/>
            <person name="Cuomo C."/>
            <person name="de Hoog S."/>
            <person name="Gorbushina A."/>
            <person name="Walker B."/>
            <person name="Young S.K."/>
            <person name="Zeng Q."/>
            <person name="Gargeya S."/>
            <person name="Fitzgerald M."/>
            <person name="Haas B."/>
            <person name="Abouelleil A."/>
            <person name="Allen A.W."/>
            <person name="Alvarado L."/>
            <person name="Arachchi H.M."/>
            <person name="Berlin A.M."/>
            <person name="Chapman S.B."/>
            <person name="Gainer-Dewar J."/>
            <person name="Goldberg J."/>
            <person name="Griggs A."/>
            <person name="Gujja S."/>
            <person name="Hansen M."/>
            <person name="Howarth C."/>
            <person name="Imamovic A."/>
            <person name="Ireland A."/>
            <person name="Larimer J."/>
            <person name="McCowan C."/>
            <person name="Murphy C."/>
            <person name="Pearson M."/>
            <person name="Poon T.W."/>
            <person name="Priest M."/>
            <person name="Roberts A."/>
            <person name="Saif S."/>
            <person name="Shea T."/>
            <person name="Sisk P."/>
            <person name="Sykes S."/>
            <person name="Wortman J."/>
            <person name="Nusbaum C."/>
            <person name="Birren B."/>
        </authorList>
    </citation>
    <scope>NUCLEOTIDE SEQUENCE [LARGE SCALE GENOMIC DNA]</scope>
    <source>
        <strain evidence="2 3">CBS 110553</strain>
    </source>
</reference>
<dbReference type="GeneID" id="19194032"/>
<gene>
    <name evidence="2" type="ORF">A1O5_09336</name>
</gene>
<dbReference type="InterPro" id="IPR052523">
    <property type="entry name" value="Trichothecene_AcTrans"/>
</dbReference>
<evidence type="ECO:0000256" key="1">
    <source>
        <dbReference type="SAM" id="MobiDB-lite"/>
    </source>
</evidence>
<dbReference type="Gene3D" id="3.40.630.30">
    <property type="match status" value="1"/>
</dbReference>
<dbReference type="RefSeq" id="XP_007748105.1">
    <property type="nucleotide sequence ID" value="XM_007749915.1"/>
</dbReference>
<evidence type="ECO:0000313" key="3">
    <source>
        <dbReference type="Proteomes" id="UP000019471"/>
    </source>
</evidence>
<dbReference type="SUPFAM" id="SSF55729">
    <property type="entry name" value="Acyl-CoA N-acyltransferases (Nat)"/>
    <property type="match status" value="1"/>
</dbReference>
<evidence type="ECO:0000313" key="2">
    <source>
        <dbReference type="EMBL" id="EXJ67323.1"/>
    </source>
</evidence>
<feature type="region of interest" description="Disordered" evidence="1">
    <location>
        <begin position="84"/>
        <end position="106"/>
    </location>
</feature>
<accession>W9WHC3</accession>
<dbReference type="OrthoDB" id="410198at2759"/>
<dbReference type="Proteomes" id="UP000019471">
    <property type="component" value="Unassembled WGS sequence"/>
</dbReference>
<dbReference type="eggNOG" id="ENOG502SQSW">
    <property type="taxonomic scope" value="Eukaryota"/>
</dbReference>
<keyword evidence="3" id="KW-1185">Reference proteome</keyword>
<dbReference type="PANTHER" id="PTHR42791:SF4">
    <property type="entry name" value="ACETYLTRANSFERASE, GNAT FAMILY FAMILY (AFU_ORTHOLOGUE AFUA_4G09540)-RELATED"/>
    <property type="match status" value="1"/>
</dbReference>
<proteinExistence type="predicted"/>
<dbReference type="PANTHER" id="PTHR42791">
    <property type="entry name" value="GNAT FAMILY ACETYLTRANSFERASE"/>
    <property type="match status" value="1"/>
</dbReference>
<dbReference type="STRING" id="1182543.W9WHC3"/>
<dbReference type="AlphaFoldDB" id="W9WHC3"/>
<comment type="caution">
    <text evidence="2">The sequence shown here is derived from an EMBL/GenBank/DDBJ whole genome shotgun (WGS) entry which is preliminary data.</text>
</comment>
<dbReference type="InterPro" id="IPR016181">
    <property type="entry name" value="Acyl_CoA_acyltransferase"/>
</dbReference>
<name>W9WHC3_9EURO</name>
<dbReference type="EMBL" id="AMGX01000016">
    <property type="protein sequence ID" value="EXJ67323.1"/>
    <property type="molecule type" value="Genomic_DNA"/>
</dbReference>
<sequence>MTHPKQSIRPVSSLDLPLLSDLVHTGKLALPINRLLFKDWLNDAAQKPLYAAAAEAAFKDEQLECLKAVDEGSGDILGHLSLTRKRPDSEFKEGQPTPDEEAELGKQQQDIPEFFNPDVLSAVSNAVAEIPEQLEGLDHFEPTYIKPPNRRRGIGSQLVHVRLERAKAKGIPLVVCSEPAAARLFP</sequence>
<organism evidence="2 3">
    <name type="scientific">Cladophialophora psammophila CBS 110553</name>
    <dbReference type="NCBI Taxonomy" id="1182543"/>
    <lineage>
        <taxon>Eukaryota</taxon>
        <taxon>Fungi</taxon>
        <taxon>Dikarya</taxon>
        <taxon>Ascomycota</taxon>
        <taxon>Pezizomycotina</taxon>
        <taxon>Eurotiomycetes</taxon>
        <taxon>Chaetothyriomycetidae</taxon>
        <taxon>Chaetothyriales</taxon>
        <taxon>Herpotrichiellaceae</taxon>
        <taxon>Cladophialophora</taxon>
    </lineage>
</organism>